<gene>
    <name evidence="2" type="ORF">ACFQJ6_10745</name>
</gene>
<dbReference type="Pfam" id="PF24336">
    <property type="entry name" value="DUF7504"/>
    <property type="match status" value="1"/>
</dbReference>
<protein>
    <recommendedName>
        <fullName evidence="4">Halobacterial output domain-containing protein</fullName>
    </recommendedName>
</protein>
<evidence type="ECO:0000313" key="3">
    <source>
        <dbReference type="Proteomes" id="UP001596407"/>
    </source>
</evidence>
<name>A0ABD5WJ43_9EURY</name>
<feature type="region of interest" description="Disordered" evidence="1">
    <location>
        <begin position="37"/>
        <end position="75"/>
    </location>
</feature>
<dbReference type="InterPro" id="IPR055927">
    <property type="entry name" value="DUF7504"/>
</dbReference>
<sequence>MTTDATPAVAHSKLTSAQSGPYRDEAAVVDWQADVRGGCATGVRGETPTDGSGRSGEDGPSVRDSTGPSFRSVTVDSDALGDLGTSIEETIEQLGSGVGSLSPAELRLCFESITPIVADYDDRDVRRFLLGVTETVERFDGMAHYHLPAEYDSETVDSIEALFDAVVEVQYGSGGIEQRWHLADPDITTDWLAL</sequence>
<dbReference type="EMBL" id="JBHSZH010000005">
    <property type="protein sequence ID" value="MFC7080524.1"/>
    <property type="molecule type" value="Genomic_DNA"/>
</dbReference>
<evidence type="ECO:0000256" key="1">
    <source>
        <dbReference type="SAM" id="MobiDB-lite"/>
    </source>
</evidence>
<comment type="caution">
    <text evidence="2">The sequence shown here is derived from an EMBL/GenBank/DDBJ whole genome shotgun (WGS) entry which is preliminary data.</text>
</comment>
<evidence type="ECO:0008006" key="4">
    <source>
        <dbReference type="Google" id="ProtNLM"/>
    </source>
</evidence>
<reference evidence="2 3" key="1">
    <citation type="journal article" date="2019" name="Int. J. Syst. Evol. Microbiol.">
        <title>The Global Catalogue of Microorganisms (GCM) 10K type strain sequencing project: providing services to taxonomists for standard genome sequencing and annotation.</title>
        <authorList>
            <consortium name="The Broad Institute Genomics Platform"/>
            <consortium name="The Broad Institute Genome Sequencing Center for Infectious Disease"/>
            <person name="Wu L."/>
            <person name="Ma J."/>
        </authorList>
    </citation>
    <scope>NUCLEOTIDE SEQUENCE [LARGE SCALE GENOMIC DNA]</scope>
    <source>
        <strain evidence="2 3">DT72</strain>
    </source>
</reference>
<dbReference type="AlphaFoldDB" id="A0ABD5WJ43"/>
<dbReference type="Proteomes" id="UP001596407">
    <property type="component" value="Unassembled WGS sequence"/>
</dbReference>
<proteinExistence type="predicted"/>
<dbReference type="RefSeq" id="WP_382209748.1">
    <property type="nucleotide sequence ID" value="NZ_JBHSZH010000005.1"/>
</dbReference>
<feature type="compositionally biased region" description="Polar residues" evidence="1">
    <location>
        <begin position="63"/>
        <end position="75"/>
    </location>
</feature>
<keyword evidence="3" id="KW-1185">Reference proteome</keyword>
<evidence type="ECO:0000313" key="2">
    <source>
        <dbReference type="EMBL" id="MFC7080524.1"/>
    </source>
</evidence>
<feature type="region of interest" description="Disordered" evidence="1">
    <location>
        <begin position="1"/>
        <end position="24"/>
    </location>
</feature>
<organism evidence="2 3">
    <name type="scientific">Halorussus caseinilyticus</name>
    <dbReference type="NCBI Taxonomy" id="3034025"/>
    <lineage>
        <taxon>Archaea</taxon>
        <taxon>Methanobacteriati</taxon>
        <taxon>Methanobacteriota</taxon>
        <taxon>Stenosarchaea group</taxon>
        <taxon>Halobacteria</taxon>
        <taxon>Halobacteriales</taxon>
        <taxon>Haladaptataceae</taxon>
        <taxon>Halorussus</taxon>
    </lineage>
</organism>
<accession>A0ABD5WJ43</accession>